<keyword evidence="9" id="KW-1185">Reference proteome</keyword>
<evidence type="ECO:0000256" key="2">
    <source>
        <dbReference type="ARBA" id="ARBA00022664"/>
    </source>
</evidence>
<evidence type="ECO:0000313" key="8">
    <source>
        <dbReference type="EMBL" id="KAJ1951786.1"/>
    </source>
</evidence>
<evidence type="ECO:0000256" key="1">
    <source>
        <dbReference type="ARBA" id="ARBA00004123"/>
    </source>
</evidence>
<dbReference type="Pfam" id="PF06544">
    <property type="entry name" value="Prp3_C"/>
    <property type="match status" value="1"/>
</dbReference>
<dbReference type="GO" id="GO:0000398">
    <property type="term" value="P:mRNA splicing, via spliceosome"/>
    <property type="evidence" value="ECO:0007669"/>
    <property type="project" value="InterPro"/>
</dbReference>
<dbReference type="PANTHER" id="PTHR14212">
    <property type="entry name" value="U4/U6-ASSOCIATED RNA SPLICING FACTOR-RELATED"/>
    <property type="match status" value="1"/>
</dbReference>
<comment type="subcellular location">
    <subcellularLocation>
        <location evidence="1">Nucleus</location>
    </subcellularLocation>
</comment>
<feature type="non-terminal residue" evidence="8">
    <location>
        <position position="1"/>
    </location>
</feature>
<gene>
    <name evidence="8" type="primary">prp3_1</name>
    <name evidence="8" type="ORF">IWQ62_006373</name>
</gene>
<keyword evidence="8" id="KW-0687">Ribonucleoprotein</keyword>
<feature type="region of interest" description="Disordered" evidence="5">
    <location>
        <begin position="119"/>
        <end position="145"/>
    </location>
</feature>
<reference evidence="8" key="1">
    <citation type="submission" date="2022-07" db="EMBL/GenBank/DDBJ databases">
        <title>Phylogenomic reconstructions and comparative analyses of Kickxellomycotina fungi.</title>
        <authorList>
            <person name="Reynolds N.K."/>
            <person name="Stajich J.E."/>
            <person name="Barry K."/>
            <person name="Grigoriev I.V."/>
            <person name="Crous P."/>
            <person name="Smith M.E."/>
        </authorList>
    </citation>
    <scope>NUCLEOTIDE SEQUENCE</scope>
    <source>
        <strain evidence="8">RSA 1196</strain>
    </source>
</reference>
<feature type="compositionally biased region" description="Basic and acidic residues" evidence="5">
    <location>
        <begin position="127"/>
        <end position="139"/>
    </location>
</feature>
<feature type="region of interest" description="Disordered" evidence="5">
    <location>
        <begin position="284"/>
        <end position="303"/>
    </location>
</feature>
<dbReference type="InterPro" id="IPR013881">
    <property type="entry name" value="Pre-mRNA_splic_Prp3_dom"/>
</dbReference>
<dbReference type="OrthoDB" id="10264544at2759"/>
<feature type="compositionally biased region" description="Basic and acidic residues" evidence="5">
    <location>
        <begin position="178"/>
        <end position="190"/>
    </location>
</feature>
<dbReference type="InterPro" id="IPR010541">
    <property type="entry name" value="Prp3_C"/>
</dbReference>
<dbReference type="CDD" id="cd24162">
    <property type="entry name" value="Prp3_C"/>
    <property type="match status" value="1"/>
</dbReference>
<evidence type="ECO:0000313" key="9">
    <source>
        <dbReference type="Proteomes" id="UP001150925"/>
    </source>
</evidence>
<sequence length="375" mass="43128">GFHFVPQGKYVKEAERLRTEAHLERLKQEVAAKAKQTGIRDEDDLTGAEVYRKSVPPPVEWWDTPFLPCERYDEREQEERLNCPESLVTHYVQHPVPTESVVQTVQTNIKPLMLTKKERKKLRRQRRAELQRERQDKIRLGLLPPDPPKVKLTNLMRVLANESVQDPTKVEAEVRRQVAARREAHEKSNQERQLTPEQRRAKKQQKLEEDQQRGIHCAAFCVQRLTHRQHKYKVDINAEQLHLTGVAILHPQQCLVVVEGGMKSLKAYKKLMLRRIQWTDADTADEPISPTATTADPPLDHSGRSYQSPNTCHLLWEGQIDHRHFSRFRFNVCPTDAKALACLGPAQMQQLWGLAKACTSTDESHVNAPGSLTSV</sequence>
<name>A0A9W8AKF5_9FUNG</name>
<dbReference type="EMBL" id="JANBPY010003421">
    <property type="protein sequence ID" value="KAJ1951786.1"/>
    <property type="molecule type" value="Genomic_DNA"/>
</dbReference>
<dbReference type="GO" id="GO:0046540">
    <property type="term" value="C:U4/U6 x U5 tri-snRNP complex"/>
    <property type="evidence" value="ECO:0007669"/>
    <property type="project" value="InterPro"/>
</dbReference>
<dbReference type="Pfam" id="PF08572">
    <property type="entry name" value="PRP3"/>
    <property type="match status" value="1"/>
</dbReference>
<keyword evidence="3" id="KW-0508">mRNA splicing</keyword>
<evidence type="ECO:0000259" key="6">
    <source>
        <dbReference type="Pfam" id="PF06544"/>
    </source>
</evidence>
<evidence type="ECO:0000256" key="5">
    <source>
        <dbReference type="SAM" id="MobiDB-lite"/>
    </source>
</evidence>
<comment type="caution">
    <text evidence="8">The sequence shown here is derived from an EMBL/GenBank/DDBJ whole genome shotgun (WGS) entry which is preliminary data.</text>
</comment>
<evidence type="ECO:0000259" key="7">
    <source>
        <dbReference type="Pfam" id="PF08572"/>
    </source>
</evidence>
<keyword evidence="4" id="KW-0539">Nucleus</keyword>
<organism evidence="8 9">
    <name type="scientific">Dispira parvispora</name>
    <dbReference type="NCBI Taxonomy" id="1520584"/>
    <lineage>
        <taxon>Eukaryota</taxon>
        <taxon>Fungi</taxon>
        <taxon>Fungi incertae sedis</taxon>
        <taxon>Zoopagomycota</taxon>
        <taxon>Kickxellomycotina</taxon>
        <taxon>Dimargaritomycetes</taxon>
        <taxon>Dimargaritales</taxon>
        <taxon>Dimargaritaceae</taxon>
        <taxon>Dispira</taxon>
    </lineage>
</organism>
<feature type="domain" description="Small nuclear ribonucleoprotein Prp3 C-terminal" evidence="6">
    <location>
        <begin position="219"/>
        <end position="355"/>
    </location>
</feature>
<feature type="region of interest" description="Disordered" evidence="5">
    <location>
        <begin position="178"/>
        <end position="209"/>
    </location>
</feature>
<dbReference type="Proteomes" id="UP001150925">
    <property type="component" value="Unassembled WGS sequence"/>
</dbReference>
<dbReference type="AlphaFoldDB" id="A0A9W8AKF5"/>
<protein>
    <submittedName>
        <fullName evidence="8">U4/U5/U6 small nuclear ribonucleoprotein prp3</fullName>
    </submittedName>
</protein>
<dbReference type="PANTHER" id="PTHR14212:SF0">
    <property type="entry name" value="U4_U6 SMALL NUCLEAR RIBONUCLEOPROTEIN PRP3"/>
    <property type="match status" value="1"/>
</dbReference>
<evidence type="ECO:0000256" key="4">
    <source>
        <dbReference type="ARBA" id="ARBA00023242"/>
    </source>
</evidence>
<dbReference type="InterPro" id="IPR027104">
    <property type="entry name" value="Prp3"/>
</dbReference>
<keyword evidence="2" id="KW-0507">mRNA processing</keyword>
<evidence type="ECO:0000256" key="3">
    <source>
        <dbReference type="ARBA" id="ARBA00023187"/>
    </source>
</evidence>
<accession>A0A9W8AKF5</accession>
<proteinExistence type="predicted"/>
<feature type="domain" description="Pre-mRNA-splicing factor 3" evidence="7">
    <location>
        <begin position="2"/>
        <end position="195"/>
    </location>
</feature>